<evidence type="ECO:0000259" key="5">
    <source>
        <dbReference type="Pfam" id="PF00370"/>
    </source>
</evidence>
<feature type="region of interest" description="Disordered" evidence="4">
    <location>
        <begin position="462"/>
        <end position="490"/>
    </location>
</feature>
<accession>A0A917BXN0</accession>
<dbReference type="InterPro" id="IPR018484">
    <property type="entry name" value="FGGY_N"/>
</dbReference>
<dbReference type="EMBL" id="BMKR01000002">
    <property type="protein sequence ID" value="GGF62172.1"/>
    <property type="molecule type" value="Genomic_DNA"/>
</dbReference>
<evidence type="ECO:0000256" key="3">
    <source>
        <dbReference type="ARBA" id="ARBA00022777"/>
    </source>
</evidence>
<dbReference type="PANTHER" id="PTHR43095">
    <property type="entry name" value="SUGAR KINASE"/>
    <property type="match status" value="1"/>
</dbReference>
<comment type="caution">
    <text evidence="7">The sequence shown here is derived from an EMBL/GenBank/DDBJ whole genome shotgun (WGS) entry which is preliminary data.</text>
</comment>
<dbReference type="InterPro" id="IPR043129">
    <property type="entry name" value="ATPase_NBD"/>
</dbReference>
<comment type="similarity">
    <text evidence="1">Belongs to the FGGY kinase family.</text>
</comment>
<dbReference type="Pfam" id="PF02782">
    <property type="entry name" value="FGGY_C"/>
    <property type="match status" value="1"/>
</dbReference>
<evidence type="ECO:0000256" key="4">
    <source>
        <dbReference type="SAM" id="MobiDB-lite"/>
    </source>
</evidence>
<proteinExistence type="inferred from homology"/>
<evidence type="ECO:0000313" key="7">
    <source>
        <dbReference type="EMBL" id="GGF62172.1"/>
    </source>
</evidence>
<dbReference type="GO" id="GO:0005975">
    <property type="term" value="P:carbohydrate metabolic process"/>
    <property type="evidence" value="ECO:0007669"/>
    <property type="project" value="InterPro"/>
</dbReference>
<feature type="domain" description="Carbohydrate kinase FGGY N-terminal" evidence="5">
    <location>
        <begin position="4"/>
        <end position="222"/>
    </location>
</feature>
<dbReference type="Pfam" id="PF00370">
    <property type="entry name" value="FGGY_N"/>
    <property type="match status" value="1"/>
</dbReference>
<evidence type="ECO:0000256" key="2">
    <source>
        <dbReference type="ARBA" id="ARBA00022679"/>
    </source>
</evidence>
<keyword evidence="2" id="KW-0808">Transferase</keyword>
<dbReference type="PANTHER" id="PTHR43095:SF5">
    <property type="entry name" value="XYLULOSE KINASE"/>
    <property type="match status" value="1"/>
</dbReference>
<feature type="domain" description="Carbohydrate kinase FGGY C-terminal" evidence="6">
    <location>
        <begin position="246"/>
        <end position="439"/>
    </location>
</feature>
<keyword evidence="3" id="KW-0418">Kinase</keyword>
<dbReference type="CDD" id="cd07777">
    <property type="entry name" value="ASKHA_NBD_FGGY_SHK"/>
    <property type="match status" value="1"/>
</dbReference>
<reference evidence="7" key="1">
    <citation type="journal article" date="2014" name="Int. J. Syst. Evol. Microbiol.">
        <title>Complete genome sequence of Corynebacterium casei LMG S-19264T (=DSM 44701T), isolated from a smear-ripened cheese.</title>
        <authorList>
            <consortium name="US DOE Joint Genome Institute (JGI-PGF)"/>
            <person name="Walter F."/>
            <person name="Albersmeier A."/>
            <person name="Kalinowski J."/>
            <person name="Ruckert C."/>
        </authorList>
    </citation>
    <scope>NUCLEOTIDE SEQUENCE</scope>
    <source>
        <strain evidence="7">CGMCC 1.16134</strain>
    </source>
</reference>
<sequence>MKFIGLDIGTTTLTGVVYDLEHKSVSHMISEENSFVRPKSSPDWERLQDPQTILDQAEGMLDQLMKWEPDVRGIGLTGQMHGIVYTDREGKHVSPLYTWQDGRGNLALEPTCSYAEWLSEQTGYEVASGYGLATHFYNLRHHLVPPEAASLCTIADYVAMRLCGVNKPLIDATQAAGIGCYSFALNNFDKETLAGAGLQPQYLPQVVPSGTIIGQTRTGLSVCTSLGDNQSSFLGSVPQPQNSLLLNIGTGSQVSALLPEACPRIEGMEARPFPGGGILMVGAALSGGKSYALLESFFRQVIEAYTGDEAGDIYPLMNQLLVNEQSGGRGLTVNPQFLGSRQNPGARGSIEGITPENFTPGNLTHSFLQGMLDELLVFYMKLQQQQTAQPFQYLIGSGNALRTNPVLCAKAQTVFGLPMRLSAAPEEAAAGAALCAAVGSGAIGSFQEAAAFVATVQAPEEADSSKDGLATDSSYSAANEGAGEDSDEEQLQITAEKRNELIVRYGLSVLQTPARPILMVQPGHSIGPLRLGMTREEMELAAREVQVYFRVEYDGEGKASFIEIANPDAPWTCLYRETDLFRTKAAKLVEILDQQSAYERNPEEVGCTYRFPRLGLTLWRSINLTEEDFLKEEYWNMPPDIQEDERRYLYFESVSIFSVATD</sequence>
<dbReference type="Gene3D" id="3.30.420.40">
    <property type="match status" value="2"/>
</dbReference>
<evidence type="ECO:0000259" key="6">
    <source>
        <dbReference type="Pfam" id="PF02782"/>
    </source>
</evidence>
<evidence type="ECO:0000313" key="8">
    <source>
        <dbReference type="Proteomes" id="UP000637643"/>
    </source>
</evidence>
<dbReference type="Proteomes" id="UP000637643">
    <property type="component" value="Unassembled WGS sequence"/>
</dbReference>
<dbReference type="SUPFAM" id="SSF53067">
    <property type="entry name" value="Actin-like ATPase domain"/>
    <property type="match status" value="2"/>
</dbReference>
<dbReference type="RefSeq" id="WP_189021954.1">
    <property type="nucleotide sequence ID" value="NZ_BMKR01000002.1"/>
</dbReference>
<evidence type="ECO:0008006" key="9">
    <source>
        <dbReference type="Google" id="ProtNLM"/>
    </source>
</evidence>
<dbReference type="InterPro" id="IPR050406">
    <property type="entry name" value="FGGY_Carb_Kinase"/>
</dbReference>
<organism evidence="7 8">
    <name type="scientific">Paenibacillus albidus</name>
    <dbReference type="NCBI Taxonomy" id="2041023"/>
    <lineage>
        <taxon>Bacteria</taxon>
        <taxon>Bacillati</taxon>
        <taxon>Bacillota</taxon>
        <taxon>Bacilli</taxon>
        <taxon>Bacillales</taxon>
        <taxon>Paenibacillaceae</taxon>
        <taxon>Paenibacillus</taxon>
    </lineage>
</organism>
<dbReference type="AlphaFoldDB" id="A0A917BXN0"/>
<keyword evidence="8" id="KW-1185">Reference proteome</keyword>
<gene>
    <name evidence="7" type="ORF">GCM10010912_04150</name>
</gene>
<dbReference type="GO" id="GO:0016301">
    <property type="term" value="F:kinase activity"/>
    <property type="evidence" value="ECO:0007669"/>
    <property type="project" value="UniProtKB-KW"/>
</dbReference>
<evidence type="ECO:0000256" key="1">
    <source>
        <dbReference type="ARBA" id="ARBA00009156"/>
    </source>
</evidence>
<name>A0A917BXN0_9BACL</name>
<dbReference type="InterPro" id="IPR018485">
    <property type="entry name" value="FGGY_C"/>
</dbReference>
<reference evidence="7" key="2">
    <citation type="submission" date="2020-09" db="EMBL/GenBank/DDBJ databases">
        <authorList>
            <person name="Sun Q."/>
            <person name="Zhou Y."/>
        </authorList>
    </citation>
    <scope>NUCLEOTIDE SEQUENCE</scope>
    <source>
        <strain evidence="7">CGMCC 1.16134</strain>
    </source>
</reference>
<protein>
    <recommendedName>
        <fullName evidence="9">Carbohydrate kinase</fullName>
    </recommendedName>
</protein>